<proteinExistence type="predicted"/>
<feature type="transmembrane region" description="Helical" evidence="1">
    <location>
        <begin position="67"/>
        <end position="91"/>
    </location>
</feature>
<keyword evidence="1" id="KW-0812">Transmembrane</keyword>
<dbReference type="EMBL" id="MHIB01000039">
    <property type="protein sequence ID" value="OGY43274.1"/>
    <property type="molecule type" value="Genomic_DNA"/>
</dbReference>
<gene>
    <name evidence="2" type="ORF">A2729_02465</name>
</gene>
<reference evidence="2 3" key="1">
    <citation type="journal article" date="2016" name="Nat. Commun.">
        <title>Thousands of microbial genomes shed light on interconnected biogeochemical processes in an aquifer system.</title>
        <authorList>
            <person name="Anantharaman K."/>
            <person name="Brown C.T."/>
            <person name="Hug L.A."/>
            <person name="Sharon I."/>
            <person name="Castelle C.J."/>
            <person name="Probst A.J."/>
            <person name="Thomas B.C."/>
            <person name="Singh A."/>
            <person name="Wilkins M.J."/>
            <person name="Karaoz U."/>
            <person name="Brodie E.L."/>
            <person name="Williams K.H."/>
            <person name="Hubbard S.S."/>
            <person name="Banfield J.F."/>
        </authorList>
    </citation>
    <scope>NUCLEOTIDE SEQUENCE [LARGE SCALE GENOMIC DNA]</scope>
</reference>
<evidence type="ECO:0000313" key="2">
    <source>
        <dbReference type="EMBL" id="OGY43274.1"/>
    </source>
</evidence>
<keyword evidence="1" id="KW-0472">Membrane</keyword>
<dbReference type="Proteomes" id="UP000178930">
    <property type="component" value="Unassembled WGS sequence"/>
</dbReference>
<dbReference type="AlphaFoldDB" id="A0A1G1XTI4"/>
<evidence type="ECO:0000256" key="1">
    <source>
        <dbReference type="SAM" id="Phobius"/>
    </source>
</evidence>
<protein>
    <submittedName>
        <fullName evidence="2">Uncharacterized protein</fullName>
    </submittedName>
</protein>
<name>A0A1G1XTI4_9BACT</name>
<evidence type="ECO:0000313" key="3">
    <source>
        <dbReference type="Proteomes" id="UP000178930"/>
    </source>
</evidence>
<accession>A0A1G1XTI4</accession>
<keyword evidence="1" id="KW-1133">Transmembrane helix</keyword>
<feature type="transmembrane region" description="Helical" evidence="1">
    <location>
        <begin position="12"/>
        <end position="33"/>
    </location>
</feature>
<comment type="caution">
    <text evidence="2">The sequence shown here is derived from an EMBL/GenBank/DDBJ whole genome shotgun (WGS) entry which is preliminary data.</text>
</comment>
<organism evidence="2 3">
    <name type="scientific">Candidatus Buchananbacteria bacterium RIFCSPHIGHO2_01_FULL_39_14</name>
    <dbReference type="NCBI Taxonomy" id="1797532"/>
    <lineage>
        <taxon>Bacteria</taxon>
        <taxon>Candidatus Buchananiibacteriota</taxon>
    </lineage>
</organism>
<sequence length="102" mass="11797">MNMNWKPTKGRVIFTIILFLVLFFIVEFLWGSIFRTFDAPQNYGFPFTYLINGGWMTPSGPGGINEFYWTGLAGDVITWLIISYVLSVFIIRKKKRLENSSS</sequence>